<dbReference type="Gene3D" id="1.10.287.950">
    <property type="entry name" value="Methyl-accepting chemotaxis protein"/>
    <property type="match status" value="1"/>
</dbReference>
<evidence type="ECO:0000259" key="6">
    <source>
        <dbReference type="PROSITE" id="PS50111"/>
    </source>
</evidence>
<dbReference type="SUPFAM" id="SSF58104">
    <property type="entry name" value="Methyl-accepting chemotaxis protein (MCP) signaling domain"/>
    <property type="match status" value="1"/>
</dbReference>
<comment type="similarity">
    <text evidence="2">Belongs to the methyl-accepting chemotaxis (MCP) protein family.</text>
</comment>
<dbReference type="GO" id="GO:0007165">
    <property type="term" value="P:signal transduction"/>
    <property type="evidence" value="ECO:0007669"/>
    <property type="project" value="UniProtKB-KW"/>
</dbReference>
<evidence type="ECO:0000256" key="1">
    <source>
        <dbReference type="ARBA" id="ARBA00022500"/>
    </source>
</evidence>
<feature type="domain" description="Methyl-accepting transducer" evidence="6">
    <location>
        <begin position="357"/>
        <end position="586"/>
    </location>
</feature>
<evidence type="ECO:0000313" key="7">
    <source>
        <dbReference type="EMBL" id="ATC64530.1"/>
    </source>
</evidence>
<dbReference type="EMBL" id="CP023344">
    <property type="protein sequence ID" value="ATC64530.1"/>
    <property type="molecule type" value="Genomic_DNA"/>
</dbReference>
<gene>
    <name evidence="7" type="ORF">CMV30_11515</name>
</gene>
<feature type="compositionally biased region" description="Polar residues" evidence="4">
    <location>
        <begin position="406"/>
        <end position="418"/>
    </location>
</feature>
<evidence type="ECO:0000256" key="5">
    <source>
        <dbReference type="SAM" id="Phobius"/>
    </source>
</evidence>
<dbReference type="Pfam" id="PF22673">
    <property type="entry name" value="MCP-like_PDC_1"/>
    <property type="match status" value="1"/>
</dbReference>
<dbReference type="AlphaFoldDB" id="A0A290QBF5"/>
<dbReference type="SMART" id="SM00283">
    <property type="entry name" value="MA"/>
    <property type="match status" value="1"/>
</dbReference>
<dbReference type="PANTHER" id="PTHR43531:SF11">
    <property type="entry name" value="METHYL-ACCEPTING CHEMOTAXIS PROTEIN 3"/>
    <property type="match status" value="1"/>
</dbReference>
<dbReference type="GO" id="GO:0004888">
    <property type="term" value="F:transmembrane signaling receptor activity"/>
    <property type="evidence" value="ECO:0007669"/>
    <property type="project" value="InterPro"/>
</dbReference>
<dbReference type="CDD" id="cd12913">
    <property type="entry name" value="PDC1_MCP_like"/>
    <property type="match status" value="1"/>
</dbReference>
<keyword evidence="8" id="KW-1185">Reference proteome</keyword>
<dbReference type="Gene3D" id="3.30.450.20">
    <property type="entry name" value="PAS domain"/>
    <property type="match status" value="2"/>
</dbReference>
<accession>A0A290QBF5</accession>
<feature type="region of interest" description="Disordered" evidence="4">
    <location>
        <begin position="401"/>
        <end position="427"/>
    </location>
</feature>
<keyword evidence="3" id="KW-0807">Transducer</keyword>
<evidence type="ECO:0000256" key="4">
    <source>
        <dbReference type="SAM" id="MobiDB-lite"/>
    </source>
</evidence>
<dbReference type="PRINTS" id="PR00260">
    <property type="entry name" value="CHEMTRNSDUCR"/>
</dbReference>
<protein>
    <recommendedName>
        <fullName evidence="6">Methyl-accepting transducer domain-containing protein</fullName>
    </recommendedName>
</protein>
<proteinExistence type="inferred from homology"/>
<keyword evidence="5" id="KW-1133">Transmembrane helix</keyword>
<dbReference type="InterPro" id="IPR004090">
    <property type="entry name" value="Chemotax_Me-accpt_rcpt"/>
</dbReference>
<dbReference type="OrthoDB" id="9814363at2"/>
<feature type="region of interest" description="Disordered" evidence="4">
    <location>
        <begin position="601"/>
        <end position="638"/>
    </location>
</feature>
<feature type="transmembrane region" description="Helical" evidence="5">
    <location>
        <begin position="12"/>
        <end position="31"/>
    </location>
</feature>
<evidence type="ECO:0000256" key="3">
    <source>
        <dbReference type="PROSITE-ProRule" id="PRU00284"/>
    </source>
</evidence>
<dbReference type="GO" id="GO:0006935">
    <property type="term" value="P:chemotaxis"/>
    <property type="evidence" value="ECO:0007669"/>
    <property type="project" value="UniProtKB-KW"/>
</dbReference>
<dbReference type="GO" id="GO:0016020">
    <property type="term" value="C:membrane"/>
    <property type="evidence" value="ECO:0007669"/>
    <property type="project" value="InterPro"/>
</dbReference>
<dbReference type="Pfam" id="PF00015">
    <property type="entry name" value="MCPsignal"/>
    <property type="match status" value="1"/>
</dbReference>
<organism evidence="7 8">
    <name type="scientific">Nibricoccus aquaticus</name>
    <dbReference type="NCBI Taxonomy" id="2576891"/>
    <lineage>
        <taxon>Bacteria</taxon>
        <taxon>Pseudomonadati</taxon>
        <taxon>Verrucomicrobiota</taxon>
        <taxon>Opitutia</taxon>
        <taxon>Opitutales</taxon>
        <taxon>Opitutaceae</taxon>
        <taxon>Nibricoccus</taxon>
    </lineage>
</organism>
<evidence type="ECO:0000313" key="8">
    <source>
        <dbReference type="Proteomes" id="UP000217265"/>
    </source>
</evidence>
<dbReference type="RefSeq" id="WP_096056161.1">
    <property type="nucleotide sequence ID" value="NZ_CP023344.1"/>
</dbReference>
<name>A0A290QBF5_9BACT</name>
<dbReference type="Proteomes" id="UP000217265">
    <property type="component" value="Chromosome"/>
</dbReference>
<keyword evidence="1" id="KW-0145">Chemotaxis</keyword>
<keyword evidence="5" id="KW-0472">Membrane</keyword>
<evidence type="ECO:0000256" key="2">
    <source>
        <dbReference type="ARBA" id="ARBA00029447"/>
    </source>
</evidence>
<reference evidence="7 8" key="1">
    <citation type="submission" date="2017-09" db="EMBL/GenBank/DDBJ databases">
        <title>Complete genome sequence of Verrucomicrobial strain HZ-65, isolated from freshwater.</title>
        <authorList>
            <person name="Choi A."/>
        </authorList>
    </citation>
    <scope>NUCLEOTIDE SEQUENCE [LARGE SCALE GENOMIC DNA]</scope>
    <source>
        <strain evidence="7 8">HZ-65</strain>
    </source>
</reference>
<dbReference type="InterPro" id="IPR051310">
    <property type="entry name" value="MCP_chemotaxis"/>
</dbReference>
<dbReference type="InterPro" id="IPR004089">
    <property type="entry name" value="MCPsignal_dom"/>
</dbReference>
<dbReference type="PANTHER" id="PTHR43531">
    <property type="entry name" value="PROTEIN ICFG"/>
    <property type="match status" value="1"/>
</dbReference>
<dbReference type="PROSITE" id="PS50111">
    <property type="entry name" value="CHEMOTAXIS_TRANSDUC_2"/>
    <property type="match status" value="1"/>
</dbReference>
<sequence length="638" mass="67824">MRPLSLKAKMLFSIGTVVVLGLTLTIGFIAWRTDALAREQGIAYARELSANRAQEVARRLDGAFTVPRTLALSLEGSLASGTALSRETVNLMLRRTLEATPGLFALWTCWEPDAFDRRDADFVNQTGHDTTGRFVPYWFRKGDTIALEPNKDYTIAGAGDYYLLPRASGKEVILEPYIYEAGGKKILMTSLVVPIRQGEKIVGVVGVDIDLAQLSSLTAAKIFETGYIALISQKGVYVSHPKTERLNNPVAKTDPWIEPLLAGLAKGEPFSVTSFSHTLNDNVFRIGVPILIGESRTPWNVTASIPESKVLAAARAVRNTAIQIGAGALILVLAVVLVIARSISKPIQRIAGHLVEGSAQTSSAVSQISATSQALAEASSEQAASLEETSASLEELASMTKRNAEGATTASTLATDARNSADRGAQQMQDMVSAMNAIKTSSDSVARIVKTIDEIAFQTNILALNAAVEAARAGEAGAGFAVVADEVRALAQRSTVAARETSDQIGDALQRANRGVEICGHVATGFEDIRGKINQLTSLASEIATASDQQTQGIGQINTAVVQMDKVTQANASQSEETAAAAEELSAQAVELDSIAGRLKTLVEGSPARPKHKARGPQSASTPRKTRRQDPVPELVEN</sequence>
<keyword evidence="5" id="KW-0812">Transmembrane</keyword>
<dbReference type="KEGG" id="vbh:CMV30_11515"/>
<feature type="transmembrane region" description="Helical" evidence="5">
    <location>
        <begin position="321"/>
        <end position="340"/>
    </location>
</feature>